<keyword evidence="3" id="KW-1185">Reference proteome</keyword>
<dbReference type="Pfam" id="PF08818">
    <property type="entry name" value="DUF1801"/>
    <property type="match status" value="1"/>
</dbReference>
<proteinExistence type="predicted"/>
<name>A0A2Z4INF2_9BACT</name>
<dbReference type="InterPro" id="IPR014922">
    <property type="entry name" value="YdhG-like"/>
</dbReference>
<evidence type="ECO:0000259" key="1">
    <source>
        <dbReference type="Pfam" id="PF08818"/>
    </source>
</evidence>
<dbReference type="SUPFAM" id="SSF159888">
    <property type="entry name" value="YdhG-like"/>
    <property type="match status" value="1"/>
</dbReference>
<organism evidence="2 3">
    <name type="scientific">Echinicola strongylocentroti</name>
    <dbReference type="NCBI Taxonomy" id="1795355"/>
    <lineage>
        <taxon>Bacteria</taxon>
        <taxon>Pseudomonadati</taxon>
        <taxon>Bacteroidota</taxon>
        <taxon>Cytophagia</taxon>
        <taxon>Cytophagales</taxon>
        <taxon>Cyclobacteriaceae</taxon>
        <taxon>Echinicola</taxon>
    </lineage>
</organism>
<evidence type="ECO:0000313" key="3">
    <source>
        <dbReference type="Proteomes" id="UP000248688"/>
    </source>
</evidence>
<feature type="domain" description="YdhG-like" evidence="1">
    <location>
        <begin position="20"/>
        <end position="133"/>
    </location>
</feature>
<accession>A0A2Z4INF2</accession>
<gene>
    <name evidence="2" type="ORF">DN752_22045</name>
</gene>
<dbReference type="EMBL" id="CP030041">
    <property type="protein sequence ID" value="AWW32612.1"/>
    <property type="molecule type" value="Genomic_DNA"/>
</dbReference>
<dbReference type="Gene3D" id="3.90.1150.200">
    <property type="match status" value="1"/>
</dbReference>
<dbReference type="OrthoDB" id="9813231at2"/>
<reference evidence="2 3" key="1">
    <citation type="submission" date="2018-06" db="EMBL/GenBank/DDBJ databases">
        <title>Echinicola strongylocentroti sp. nov., isolated from a sea urchin Strongylocentrotus intermedius.</title>
        <authorList>
            <person name="Bae S.S."/>
        </authorList>
    </citation>
    <scope>NUCLEOTIDE SEQUENCE [LARGE SCALE GENOMIC DNA]</scope>
    <source>
        <strain evidence="2 3">MEBiC08714</strain>
    </source>
</reference>
<evidence type="ECO:0000313" key="2">
    <source>
        <dbReference type="EMBL" id="AWW32612.1"/>
    </source>
</evidence>
<dbReference type="KEGG" id="est:DN752_22045"/>
<sequence>MKPTINSPTEYINTVPKERKPYFTKLRNTILKHLPEGFEETISYGMIGYVVPHDLYPAGYHCTPSLPLPFVSIANQKNHIALYHCGIYADDTIMQWFIEEYPKHCTYKLDMGKSCIRFKKPDAIPYELIGLLIGKISVDDYIHLYERQLK</sequence>
<protein>
    <submittedName>
        <fullName evidence="2">DUF1801 domain-containing protein</fullName>
    </submittedName>
</protein>
<dbReference type="Proteomes" id="UP000248688">
    <property type="component" value="Chromosome"/>
</dbReference>
<dbReference type="AlphaFoldDB" id="A0A2Z4INF2"/>
<dbReference type="RefSeq" id="WP_112785985.1">
    <property type="nucleotide sequence ID" value="NZ_CP030041.1"/>
</dbReference>